<evidence type="ECO:0000256" key="1">
    <source>
        <dbReference type="SAM" id="MobiDB-lite"/>
    </source>
</evidence>
<proteinExistence type="predicted"/>
<dbReference type="EMBL" id="GDHF01022235">
    <property type="protein sequence ID" value="JAI30079.1"/>
    <property type="molecule type" value="Transcribed_RNA"/>
</dbReference>
<organism evidence="3">
    <name type="scientific">Bactrocera latifrons</name>
    <name type="common">Malaysian fruit fly</name>
    <name type="synonym">Chaetodacus latifrons</name>
    <dbReference type="NCBI Taxonomy" id="174628"/>
    <lineage>
        <taxon>Eukaryota</taxon>
        <taxon>Metazoa</taxon>
        <taxon>Ecdysozoa</taxon>
        <taxon>Arthropoda</taxon>
        <taxon>Hexapoda</taxon>
        <taxon>Insecta</taxon>
        <taxon>Pterygota</taxon>
        <taxon>Neoptera</taxon>
        <taxon>Endopterygota</taxon>
        <taxon>Diptera</taxon>
        <taxon>Brachycera</taxon>
        <taxon>Muscomorpha</taxon>
        <taxon>Tephritoidea</taxon>
        <taxon>Tephritidae</taxon>
        <taxon>Bactrocera</taxon>
        <taxon>Bactrocera</taxon>
    </lineage>
</organism>
<evidence type="ECO:0000313" key="3">
    <source>
        <dbReference type="EMBL" id="JAI30079.1"/>
    </source>
</evidence>
<dbReference type="PANTHER" id="PTHR21505:SF12">
    <property type="entry name" value="MADF DOMAIN-CONTAINING PROTEIN-RELATED"/>
    <property type="match status" value="1"/>
</dbReference>
<dbReference type="AlphaFoldDB" id="A0A0K8UTQ5"/>
<feature type="region of interest" description="Disordered" evidence="1">
    <location>
        <begin position="446"/>
        <end position="468"/>
    </location>
</feature>
<dbReference type="SMART" id="SM00595">
    <property type="entry name" value="MADF"/>
    <property type="match status" value="2"/>
</dbReference>
<dbReference type="PANTHER" id="PTHR21505">
    <property type="entry name" value="MADF DOMAIN-CONTAINING PROTEIN-RELATED"/>
    <property type="match status" value="1"/>
</dbReference>
<gene>
    <name evidence="3" type="ORF">c0_g1_i4</name>
</gene>
<evidence type="ECO:0000259" key="2">
    <source>
        <dbReference type="PROSITE" id="PS51029"/>
    </source>
</evidence>
<dbReference type="Pfam" id="PF10545">
    <property type="entry name" value="MADF_DNA_bdg"/>
    <property type="match status" value="3"/>
</dbReference>
<feature type="domain" description="MADF" evidence="2">
    <location>
        <begin position="58"/>
        <end position="150"/>
    </location>
</feature>
<dbReference type="OrthoDB" id="6629625at2759"/>
<dbReference type="PROSITE" id="PS51029">
    <property type="entry name" value="MADF"/>
    <property type="match status" value="2"/>
</dbReference>
<reference evidence="3" key="1">
    <citation type="submission" date="2015-06" db="EMBL/GenBank/DDBJ databases">
        <authorList>
            <person name="Hoefler B.C."/>
            <person name="Straight P.D."/>
        </authorList>
    </citation>
    <scope>NUCLEOTIDE SEQUENCE</scope>
</reference>
<accession>A0A0K8UTQ5</accession>
<sequence>MSSYSFRGAVKKWIPREEDQTAPHTATDSQHQLQLSKSSQQLYSDAVNDKWSVKQLMRLLRLYGAHNCLWDTRHPDNRNRKFRKAALIDITAAMGEGTTCAQVLQKINVLRATYRYEKRRIKQRIRRGIGAKTKLKWFALADSFLRNVPKSEMNKKREDADSDSDLEDALVFTIEPEVLTSLSDGGNFQNDDLYIKEEFDQVIIVFLILLTHAFMTHQTISALTVLHLDLFHYDFAFFPLITISFHHHCPSTPNGAVNKKSFFVQDNIRFPTVSSPENVSPLQRKSEQMSTSVKRKWTTHESLQFIFLLRSYPLLWQLDINDPLVIEQQATEQEKALEEISHTMQLPKQRLRRRLETFIATYRREMEAIKLDSQHKPRFTWWPMVQEYLETPQLTKINISENMEEDNKQKLNEMAPLDSFALDGNTDQPNNALYLSAPSSPTVSQIFSPASPANNEDSIGNNDTYTAERQNFSNPPLKLIWNGLEDDLLEGKWSLKHSVKFLRLYGAHRCLWDLNDPDYRSREMRAAAIEDIAAAMGYGLDADYVAKKIKIFRITYMQHRKRMLEAIKQNRAPDVQLRWFPLADSFLRPHIGLRSIKEQEREMPQFDFQYVYANLNLIDPSLLADLK</sequence>
<protein>
    <recommendedName>
        <fullName evidence="2">MADF domain-containing protein</fullName>
    </recommendedName>
</protein>
<dbReference type="InterPro" id="IPR006578">
    <property type="entry name" value="MADF-dom"/>
</dbReference>
<name>A0A0K8UTQ5_BACLA</name>
<feature type="domain" description="MADF" evidence="2">
    <location>
        <begin position="500"/>
        <end position="592"/>
    </location>
</feature>